<dbReference type="SMART" id="SM00320">
    <property type="entry name" value="WD40"/>
    <property type="match status" value="3"/>
</dbReference>
<dbReference type="EMBL" id="JAOPGA020001797">
    <property type="protein sequence ID" value="KAL0491404.1"/>
    <property type="molecule type" value="Genomic_DNA"/>
</dbReference>
<proteinExistence type="predicted"/>
<protein>
    <submittedName>
        <fullName evidence="4">WD repeat-containing protein</fullName>
    </submittedName>
</protein>
<dbReference type="InterPro" id="IPR015943">
    <property type="entry name" value="WD40/YVTN_repeat-like_dom_sf"/>
</dbReference>
<dbReference type="AlphaFoldDB" id="A0AAW2ZQA0"/>
<feature type="repeat" description="WD" evidence="3">
    <location>
        <begin position="84"/>
        <end position="126"/>
    </location>
</feature>
<sequence>MVGDEKPKHIVLVAGSGGVVQHWHLTSGRMLNTITEKDNQVYAVDYRADSRYFATAGKDAFVRLYDETTKQVVHTMNGGNGIATAGHANRIFTLKFNPHDENIIMSGGWDNTVQIWDIRQEHAVRRIFGPHICGDSLDIDENYCVLAGSWRPDHQLQLFDFGTGRLIEDIKIVQESSASQPCNLYSCQFADSSGTLIGYGGSGNNQAKIISRSSGKIVGAVTGLEKAVYSVTFSSDQRTCAVGGGDGNIYLLQNNAK</sequence>
<accession>A0AAW2ZQA0</accession>
<comment type="caution">
    <text evidence="4">The sequence shown here is derived from an EMBL/GenBank/DDBJ whole genome shotgun (WGS) entry which is preliminary data.</text>
</comment>
<dbReference type="SUPFAM" id="SSF50978">
    <property type="entry name" value="WD40 repeat-like"/>
    <property type="match status" value="1"/>
</dbReference>
<keyword evidence="1 3" id="KW-0853">WD repeat</keyword>
<evidence type="ECO:0000313" key="5">
    <source>
        <dbReference type="Proteomes" id="UP001431209"/>
    </source>
</evidence>
<dbReference type="InterPro" id="IPR001680">
    <property type="entry name" value="WD40_rpt"/>
</dbReference>
<dbReference type="Proteomes" id="UP001431209">
    <property type="component" value="Unassembled WGS sequence"/>
</dbReference>
<feature type="repeat" description="WD" evidence="3">
    <location>
        <begin position="34"/>
        <end position="75"/>
    </location>
</feature>
<dbReference type="InterPro" id="IPR036322">
    <property type="entry name" value="WD40_repeat_dom_sf"/>
</dbReference>
<evidence type="ECO:0000313" key="4">
    <source>
        <dbReference type="EMBL" id="KAL0491404.1"/>
    </source>
</evidence>
<keyword evidence="2" id="KW-0677">Repeat</keyword>
<organism evidence="4 5">
    <name type="scientific">Acrasis kona</name>
    <dbReference type="NCBI Taxonomy" id="1008807"/>
    <lineage>
        <taxon>Eukaryota</taxon>
        <taxon>Discoba</taxon>
        <taxon>Heterolobosea</taxon>
        <taxon>Tetramitia</taxon>
        <taxon>Eutetramitia</taxon>
        <taxon>Acrasidae</taxon>
        <taxon>Acrasis</taxon>
    </lineage>
</organism>
<gene>
    <name evidence="4" type="ORF">AKO1_002416</name>
</gene>
<evidence type="ECO:0000256" key="1">
    <source>
        <dbReference type="ARBA" id="ARBA00022574"/>
    </source>
</evidence>
<dbReference type="Gene3D" id="2.130.10.10">
    <property type="entry name" value="YVTN repeat-like/Quinoprotein amine dehydrogenase"/>
    <property type="match status" value="2"/>
</dbReference>
<name>A0AAW2ZQA0_9EUKA</name>
<dbReference type="InterPro" id="IPR019775">
    <property type="entry name" value="WD40_repeat_CS"/>
</dbReference>
<dbReference type="PROSITE" id="PS50082">
    <property type="entry name" value="WD_REPEATS_2"/>
    <property type="match status" value="2"/>
</dbReference>
<dbReference type="PANTHER" id="PTHR47822:SF2">
    <property type="entry name" value="F-BOX AND WD-40 DOMAIN PROTEIN 7"/>
    <property type="match status" value="1"/>
</dbReference>
<dbReference type="PROSITE" id="PS00678">
    <property type="entry name" value="WD_REPEATS_1"/>
    <property type="match status" value="1"/>
</dbReference>
<evidence type="ECO:0000256" key="2">
    <source>
        <dbReference type="ARBA" id="ARBA00022737"/>
    </source>
</evidence>
<dbReference type="PROSITE" id="PS50294">
    <property type="entry name" value="WD_REPEATS_REGION"/>
    <property type="match status" value="1"/>
</dbReference>
<keyword evidence="5" id="KW-1185">Reference proteome</keyword>
<dbReference type="PANTHER" id="PTHR47822">
    <property type="entry name" value="CARBOHYDRATE BINDING DOMAIN CONTAINING PROTEIN"/>
    <property type="match status" value="1"/>
</dbReference>
<dbReference type="Pfam" id="PF00400">
    <property type="entry name" value="WD40"/>
    <property type="match status" value="3"/>
</dbReference>
<evidence type="ECO:0000256" key="3">
    <source>
        <dbReference type="PROSITE-ProRule" id="PRU00221"/>
    </source>
</evidence>
<reference evidence="4 5" key="1">
    <citation type="submission" date="2024-03" db="EMBL/GenBank/DDBJ databases">
        <title>The Acrasis kona genome and developmental transcriptomes reveal deep origins of eukaryotic multicellular pathways.</title>
        <authorList>
            <person name="Sheikh S."/>
            <person name="Fu C.-J."/>
            <person name="Brown M.W."/>
            <person name="Baldauf S.L."/>
        </authorList>
    </citation>
    <scope>NUCLEOTIDE SEQUENCE [LARGE SCALE GENOMIC DNA]</scope>
    <source>
        <strain evidence="4 5">ATCC MYA-3509</strain>
    </source>
</reference>